<evidence type="ECO:0000256" key="11">
    <source>
        <dbReference type="ARBA" id="ARBA00023274"/>
    </source>
</evidence>
<dbReference type="GO" id="GO:0005685">
    <property type="term" value="C:U1 snRNP"/>
    <property type="evidence" value="ECO:0007669"/>
    <property type="project" value="UniProtKB-UniRule"/>
</dbReference>
<evidence type="ECO:0000313" key="18">
    <source>
        <dbReference type="Ensembl" id="ENSCRFP00000000303.1"/>
    </source>
</evidence>
<dbReference type="SMART" id="SM00651">
    <property type="entry name" value="Sm"/>
    <property type="match status" value="1"/>
</dbReference>
<dbReference type="FunFam" id="2.30.30.100:FF:000059">
    <property type="entry name" value="Small nuclear ribonucleoprotein E"/>
    <property type="match status" value="1"/>
</dbReference>
<reference evidence="18" key="2">
    <citation type="submission" date="2025-09" db="UniProtKB">
        <authorList>
            <consortium name="Ensembl"/>
        </authorList>
    </citation>
    <scope>IDENTIFICATION</scope>
</reference>
<keyword evidence="9 14" id="KW-0508">mRNA splicing</keyword>
<dbReference type="GO" id="GO:0005829">
    <property type="term" value="C:cytosol"/>
    <property type="evidence" value="ECO:0007669"/>
    <property type="project" value="UniProtKB-SubCell"/>
</dbReference>
<keyword evidence="8 14" id="KW-0694">RNA-binding</keyword>
<evidence type="ECO:0000256" key="12">
    <source>
        <dbReference type="ARBA" id="ARBA00030143"/>
    </source>
</evidence>
<evidence type="ECO:0000256" key="1">
    <source>
        <dbReference type="ARBA" id="ARBA00004123"/>
    </source>
</evidence>
<feature type="transmembrane region" description="Helical" evidence="16">
    <location>
        <begin position="21"/>
        <end position="48"/>
    </location>
</feature>
<comment type="similarity">
    <text evidence="3 14">Belongs to the snRNP Sm proteins family.</text>
</comment>
<dbReference type="InterPro" id="IPR001163">
    <property type="entry name" value="Sm_dom_euk/arc"/>
</dbReference>
<evidence type="ECO:0000256" key="15">
    <source>
        <dbReference type="SAM" id="MobiDB-lite"/>
    </source>
</evidence>
<dbReference type="GO" id="GO:0005681">
    <property type="term" value="C:spliceosomal complex"/>
    <property type="evidence" value="ECO:0007669"/>
    <property type="project" value="UniProtKB-KW"/>
</dbReference>
<keyword evidence="10 14" id="KW-0539">Nucleus</keyword>
<evidence type="ECO:0000256" key="14">
    <source>
        <dbReference type="RuleBase" id="RU365053"/>
    </source>
</evidence>
<evidence type="ECO:0000259" key="17">
    <source>
        <dbReference type="PROSITE" id="PS52002"/>
    </source>
</evidence>
<dbReference type="AlphaFoldDB" id="A0A8C3NN44"/>
<keyword evidence="16" id="KW-1133">Transmembrane helix</keyword>
<keyword evidence="11 14" id="KW-0687">Ribonucleoprotein</keyword>
<dbReference type="PANTHER" id="PTHR11193">
    <property type="entry name" value="SMALL NUCLEAR RIBONUCLEOPROTEIN E"/>
    <property type="match status" value="1"/>
</dbReference>
<dbReference type="InterPro" id="IPR010920">
    <property type="entry name" value="LSM_dom_sf"/>
</dbReference>
<name>A0A8C3NN44_9PASS</name>
<keyword evidence="16" id="KW-0472">Membrane</keyword>
<accession>A0A8C3NN44</accession>
<dbReference type="GO" id="GO:0000387">
    <property type="term" value="P:spliceosomal snRNP assembly"/>
    <property type="evidence" value="ECO:0007669"/>
    <property type="project" value="UniProtKB-UniRule"/>
</dbReference>
<dbReference type="GO" id="GO:0005682">
    <property type="term" value="C:U5 snRNP"/>
    <property type="evidence" value="ECO:0007669"/>
    <property type="project" value="UniProtKB-UniRule"/>
</dbReference>
<evidence type="ECO:0000256" key="2">
    <source>
        <dbReference type="ARBA" id="ARBA00004514"/>
    </source>
</evidence>
<dbReference type="Gene3D" id="2.30.30.100">
    <property type="match status" value="1"/>
</dbReference>
<keyword evidence="5" id="KW-0963">Cytoplasm</keyword>
<evidence type="ECO:0000256" key="5">
    <source>
        <dbReference type="ARBA" id="ARBA00022490"/>
    </source>
</evidence>
<dbReference type="GO" id="GO:0005686">
    <property type="term" value="C:U2 snRNP"/>
    <property type="evidence" value="ECO:0007669"/>
    <property type="project" value="UniProtKB-UniRule"/>
</dbReference>
<proteinExistence type="inferred from homology"/>
<evidence type="ECO:0000313" key="19">
    <source>
        <dbReference type="Proteomes" id="UP000694396"/>
    </source>
</evidence>
<dbReference type="InterPro" id="IPR027078">
    <property type="entry name" value="snRNP-E"/>
</dbReference>
<evidence type="ECO:0000256" key="16">
    <source>
        <dbReference type="SAM" id="Phobius"/>
    </source>
</evidence>
<dbReference type="SUPFAM" id="SSF50182">
    <property type="entry name" value="Sm-like ribonucleoproteins"/>
    <property type="match status" value="1"/>
</dbReference>
<evidence type="ECO:0000256" key="7">
    <source>
        <dbReference type="ARBA" id="ARBA00022728"/>
    </source>
</evidence>
<evidence type="ECO:0000256" key="6">
    <source>
        <dbReference type="ARBA" id="ARBA00022664"/>
    </source>
</evidence>
<evidence type="ECO:0000256" key="10">
    <source>
        <dbReference type="ARBA" id="ARBA00023242"/>
    </source>
</evidence>
<dbReference type="GO" id="GO:0046540">
    <property type="term" value="C:U4/U6 x U5 tri-snRNP complex"/>
    <property type="evidence" value="ECO:0007669"/>
    <property type="project" value="UniProtKB-UniRule"/>
</dbReference>
<dbReference type="InterPro" id="IPR047575">
    <property type="entry name" value="Sm"/>
</dbReference>
<evidence type="ECO:0000256" key="4">
    <source>
        <dbReference type="ARBA" id="ARBA00022037"/>
    </source>
</evidence>
<dbReference type="CDD" id="cd01718">
    <property type="entry name" value="Sm_E"/>
    <property type="match status" value="1"/>
</dbReference>
<comment type="subcellular location">
    <subcellularLocation>
        <location evidence="2">Cytoplasm</location>
        <location evidence="2">Cytosol</location>
    </subcellularLocation>
    <subcellularLocation>
        <location evidence="1 14">Nucleus</location>
    </subcellularLocation>
</comment>
<feature type="region of interest" description="Disordered" evidence="15">
    <location>
        <begin position="109"/>
        <end position="134"/>
    </location>
</feature>
<feature type="domain" description="Sm" evidence="17">
    <location>
        <begin position="138"/>
        <end position="212"/>
    </location>
</feature>
<organism evidence="18 19">
    <name type="scientific">Cyanoderma ruficeps</name>
    <name type="common">rufous-capped babbler</name>
    <dbReference type="NCBI Taxonomy" id="181631"/>
    <lineage>
        <taxon>Eukaryota</taxon>
        <taxon>Metazoa</taxon>
        <taxon>Chordata</taxon>
        <taxon>Craniata</taxon>
        <taxon>Vertebrata</taxon>
        <taxon>Euteleostomi</taxon>
        <taxon>Archelosauria</taxon>
        <taxon>Archosauria</taxon>
        <taxon>Dinosauria</taxon>
        <taxon>Saurischia</taxon>
        <taxon>Theropoda</taxon>
        <taxon>Coelurosauria</taxon>
        <taxon>Aves</taxon>
        <taxon>Neognathae</taxon>
        <taxon>Neoaves</taxon>
        <taxon>Telluraves</taxon>
        <taxon>Australaves</taxon>
        <taxon>Passeriformes</taxon>
        <taxon>Sylvioidea</taxon>
        <taxon>Timaliidae</taxon>
        <taxon>Cyanoderma</taxon>
    </lineage>
</organism>
<dbReference type="Pfam" id="PF01423">
    <property type="entry name" value="LSM"/>
    <property type="match status" value="1"/>
</dbReference>
<dbReference type="Proteomes" id="UP000694396">
    <property type="component" value="Unplaced"/>
</dbReference>
<keyword evidence="6 14" id="KW-0507">mRNA processing</keyword>
<dbReference type="Ensembl" id="ENSCRFT00000000326.1">
    <property type="protein sequence ID" value="ENSCRFP00000000303.1"/>
    <property type="gene ID" value="ENSCRFG00000000276.1"/>
</dbReference>
<reference evidence="18" key="1">
    <citation type="submission" date="2025-08" db="UniProtKB">
        <authorList>
            <consortium name="Ensembl"/>
        </authorList>
    </citation>
    <scope>IDENTIFICATION</scope>
</reference>
<dbReference type="GO" id="GO:0005687">
    <property type="term" value="C:U4 snRNP"/>
    <property type="evidence" value="ECO:0007669"/>
    <property type="project" value="UniProtKB-UniRule"/>
</dbReference>
<evidence type="ECO:0000256" key="3">
    <source>
        <dbReference type="ARBA" id="ARBA00006850"/>
    </source>
</evidence>
<comment type="function">
    <text evidence="13">Plays a role in pre-mRNA splicing as a core component of the spliceosomal U1, U2, U4 and U5 small nuclear ribonucleoproteins (snRNPs), the building blocks of the spliceosome. Component of both the pre-catalytic spliceosome B complex and activated spliceosome C complexes. As a component of the minor spliceosome, involved in the splicing of U12-type introns in pre-mRNAs. As part of the U7 snRNP it is involved in histone 3'-end processing.</text>
</comment>
<protein>
    <recommendedName>
        <fullName evidence="4 14">Small nuclear ribonucleoprotein E</fullName>
        <shortName evidence="14">snRNP-E</shortName>
    </recommendedName>
    <alternativeName>
        <fullName evidence="12 14">Sm protein E</fullName>
    </alternativeName>
</protein>
<sequence length="212" mass="23149">MLEWFGLKGIIQSHGQGHLPLSQAAISSIFLSISSIFLSILSIFYPFFPFFIHFIHCPTCPETLPGVEQPRLLWEFHPSPSQGRIPSPNPILILFVSLSNPLNAGGAAAAPSLGPGGRSRGAPKPPWAQGGAPRAPPALGVSLCALQRSRIQVWLYEQVNMRIEGCIIGFDEYMNLVLDDAEEIHSKTKARKQLGRIMLKGDNITLLQSVSN</sequence>
<dbReference type="PROSITE" id="PS52002">
    <property type="entry name" value="SM"/>
    <property type="match status" value="1"/>
</dbReference>
<evidence type="ECO:0000256" key="8">
    <source>
        <dbReference type="ARBA" id="ARBA00022884"/>
    </source>
</evidence>
<evidence type="ECO:0000256" key="13">
    <source>
        <dbReference type="ARBA" id="ARBA00045276"/>
    </source>
</evidence>
<keyword evidence="7 14" id="KW-0747">Spliceosome</keyword>
<dbReference type="GO" id="GO:0003723">
    <property type="term" value="F:RNA binding"/>
    <property type="evidence" value="ECO:0007669"/>
    <property type="project" value="UniProtKB-KW"/>
</dbReference>
<keyword evidence="16" id="KW-0812">Transmembrane</keyword>
<evidence type="ECO:0000256" key="9">
    <source>
        <dbReference type="ARBA" id="ARBA00023187"/>
    </source>
</evidence>
<keyword evidence="19" id="KW-1185">Reference proteome</keyword>